<accession>A0ABP0QN24</accession>
<dbReference type="PROSITE" id="PS51192">
    <property type="entry name" value="HELICASE_ATP_BIND_1"/>
    <property type="match status" value="1"/>
</dbReference>
<dbReference type="InterPro" id="IPR050742">
    <property type="entry name" value="Helicase_Restrict-Modif_Enz"/>
</dbReference>
<dbReference type="InterPro" id="IPR036869">
    <property type="entry name" value="J_dom_sf"/>
</dbReference>
<dbReference type="InterPro" id="IPR014001">
    <property type="entry name" value="Helicase_ATP-bd"/>
</dbReference>
<dbReference type="EMBL" id="CAXAMM010039684">
    <property type="protein sequence ID" value="CAK9088342.1"/>
    <property type="molecule type" value="Genomic_DNA"/>
</dbReference>
<dbReference type="PROSITE" id="PS00636">
    <property type="entry name" value="DNAJ_1"/>
    <property type="match status" value="1"/>
</dbReference>
<dbReference type="PROSITE" id="PS51194">
    <property type="entry name" value="HELICASE_CTER"/>
    <property type="match status" value="1"/>
</dbReference>
<keyword evidence="5" id="KW-1185">Reference proteome</keyword>
<dbReference type="InterPro" id="IPR027417">
    <property type="entry name" value="P-loop_NTPase"/>
</dbReference>
<name>A0ABP0QN24_9DINO</name>
<dbReference type="SUPFAM" id="SSF52540">
    <property type="entry name" value="P-loop containing nucleoside triphosphate hydrolases"/>
    <property type="match status" value="1"/>
</dbReference>
<dbReference type="PROSITE" id="PS50076">
    <property type="entry name" value="DNAJ_2"/>
    <property type="match status" value="1"/>
</dbReference>
<dbReference type="SMART" id="SM00490">
    <property type="entry name" value="HELICc"/>
    <property type="match status" value="1"/>
</dbReference>
<dbReference type="SUPFAM" id="SSF46565">
    <property type="entry name" value="Chaperone J-domain"/>
    <property type="match status" value="1"/>
</dbReference>
<dbReference type="InterPro" id="IPR001650">
    <property type="entry name" value="Helicase_C-like"/>
</dbReference>
<proteinExistence type="predicted"/>
<dbReference type="InterPro" id="IPR018253">
    <property type="entry name" value="DnaJ_domain_CS"/>
</dbReference>
<comment type="caution">
    <text evidence="4">The sequence shown here is derived from an EMBL/GenBank/DDBJ whole genome shotgun (WGS) entry which is preliminary data.</text>
</comment>
<dbReference type="CDD" id="cd06257">
    <property type="entry name" value="DnaJ"/>
    <property type="match status" value="1"/>
</dbReference>
<dbReference type="InterPro" id="IPR006935">
    <property type="entry name" value="Helicase/UvrB_N"/>
</dbReference>
<reference evidence="4 5" key="1">
    <citation type="submission" date="2024-02" db="EMBL/GenBank/DDBJ databases">
        <authorList>
            <person name="Chen Y."/>
            <person name="Shah S."/>
            <person name="Dougan E. K."/>
            <person name="Thang M."/>
            <person name="Chan C."/>
        </authorList>
    </citation>
    <scope>NUCLEOTIDE SEQUENCE [LARGE SCALE GENOMIC DNA]</scope>
</reference>
<dbReference type="SMART" id="SM00487">
    <property type="entry name" value="DEXDc"/>
    <property type="match status" value="1"/>
</dbReference>
<organism evidence="4 5">
    <name type="scientific">Durusdinium trenchii</name>
    <dbReference type="NCBI Taxonomy" id="1381693"/>
    <lineage>
        <taxon>Eukaryota</taxon>
        <taxon>Sar</taxon>
        <taxon>Alveolata</taxon>
        <taxon>Dinophyceae</taxon>
        <taxon>Suessiales</taxon>
        <taxon>Symbiodiniaceae</taxon>
        <taxon>Durusdinium</taxon>
    </lineage>
</organism>
<dbReference type="Proteomes" id="UP001642464">
    <property type="component" value="Unassembled WGS sequence"/>
</dbReference>
<dbReference type="Gene3D" id="3.40.50.300">
    <property type="entry name" value="P-loop containing nucleotide triphosphate hydrolases"/>
    <property type="match status" value="2"/>
</dbReference>
<gene>
    <name evidence="4" type="ORF">SCF082_LOCUS41718</name>
</gene>
<dbReference type="InterPro" id="IPR001623">
    <property type="entry name" value="DnaJ_domain"/>
</dbReference>
<sequence>MRATRRANSAGASGDGLDCYAILGLTRSATQRQVIEAYRSKALEVHPDKDKLRGCEDFQRLASAYETLSNPQSRHAYHLSLFEHGATDGEELQCATQDEPQANHTLSDYPEEMVLTLLVCDTTQWPQMLDKMSEVQLKRLLQVLGAEPGTSRRAQTAGEKDEEPLPRTQHLYHRANGTYQADMRMQGLQIVTPTTRHRAVAVFYHTVVVECKSRMVEAIASNPTRPLGATVKQALKEMQAQGTMCPLKFRCNFKDLWTPLVDDLDLALRFREEGQQASESVDLKRHWAQLRRRAPVAELQRERRAELRGYLQRSVDTLQSRPSVKIRKLGKQAPDPVVEVPLAPLARSLEPEASLQRRLSGKAGQLAMMEFLLKDIAADPEESNSKCIAAALTSDGAWRQKLCLPAAELRSGLRSLAAKPFAAPLSLTARMAVSEGESGSLLGPLQGQHVEYILESLRIVDFVKCMSLSAAFQKHVQIHLRGLCKPEFVVRPMDFAGDKEDPLPRVTAFLTSRSTVLTCLTRIDLTKLRRLDASLWTALCALEGVEWVKVLHQHHCPTSISSNFTIDVSLLSALAAADGDDADFFEKCCRGTRGLTSKEMTEQDGLKDSRPKIPVDLVATWGGWCWEGLARLRQLFGPECTKLLLQMRAVSAIAWNECRPADVAELLGSREVERIQAAFRAKALEAIHAGDLAPGIELELISALDLQTIPWSQVPVKLKRHLGLPFRDKGIDSLALNLSLAVQAKDYAKGQRANFSPLKPYIQQLVVATNETTRLPEDWLRWTGARQRRYTAQERDAWRRRAVASKFKRWPHQKECFEQCRSFLANQTVKAKRDFFVQMATGTGKSLVMADLVAELGPASKACVIVPKLDLMEQMAKLLEDLLPSLSISRVGTGWTASLTADVFVCVRNSAWQLENCSFDLLLLDEAHHYEPVSDSEENGESGGPHLRQVLSLQAAKRIFFSATLVRNSPDFDFSLRPAIEAGIIQDYSIMVPVVSEGDPRPSLVELIQKLPLSRKILAFCSTLSEAKQFTKLLIAAGIPADHYNGDTKQSRRQEILSSFALREADGGIRVLVTVDVLSEGVDLPWADTCLFVSPRRGIRFRQCVGRVLRRESRKLDATVIAPPIVFNPTNSTVTEDQELRRLLQELASVDPVFQRSIGEENMGQTVPLAIKAAGLQENMAEKVVVEQAAELLSLRVLPSILQNLQTSWDFWYQQLQIFCEQNQHVLVPASHKTADGFSLGTWQRAQQASAAIDANSFSSGGLVSVW</sequence>
<evidence type="ECO:0000259" key="2">
    <source>
        <dbReference type="PROSITE" id="PS51192"/>
    </source>
</evidence>
<evidence type="ECO:0000259" key="3">
    <source>
        <dbReference type="PROSITE" id="PS51194"/>
    </source>
</evidence>
<dbReference type="Gene3D" id="1.10.287.110">
    <property type="entry name" value="DnaJ domain"/>
    <property type="match status" value="1"/>
</dbReference>
<evidence type="ECO:0000313" key="5">
    <source>
        <dbReference type="Proteomes" id="UP001642464"/>
    </source>
</evidence>
<dbReference type="Pfam" id="PF03457">
    <property type="entry name" value="HA"/>
    <property type="match status" value="1"/>
</dbReference>
<evidence type="ECO:0000313" key="4">
    <source>
        <dbReference type="EMBL" id="CAK9088342.1"/>
    </source>
</evidence>
<dbReference type="CDD" id="cd18785">
    <property type="entry name" value="SF2_C"/>
    <property type="match status" value="1"/>
</dbReference>
<dbReference type="Pfam" id="PF00271">
    <property type="entry name" value="Helicase_C"/>
    <property type="match status" value="1"/>
</dbReference>
<dbReference type="PANTHER" id="PTHR47396:SF1">
    <property type="entry name" value="ATP-DEPENDENT HELICASE IRC3-RELATED"/>
    <property type="match status" value="1"/>
</dbReference>
<protein>
    <submittedName>
        <fullName evidence="4">DnaJ homolog subfamily B member 11 (ER-associated DNAJ) (ER-associated Hsp40 co-chaperone) (Endoplasmic reticulum DNA J domain-containing protein 3) (ER-resident protein ERdj3) (ERdj3) (ERj3p)</fullName>
    </submittedName>
</protein>
<evidence type="ECO:0000259" key="1">
    <source>
        <dbReference type="PROSITE" id="PS50076"/>
    </source>
</evidence>
<dbReference type="SMART" id="SM00271">
    <property type="entry name" value="DnaJ"/>
    <property type="match status" value="1"/>
</dbReference>
<feature type="domain" description="J" evidence="1">
    <location>
        <begin position="18"/>
        <end position="81"/>
    </location>
</feature>
<dbReference type="PANTHER" id="PTHR47396">
    <property type="entry name" value="TYPE I RESTRICTION ENZYME ECOKI R PROTEIN"/>
    <property type="match status" value="1"/>
</dbReference>
<dbReference type="InterPro" id="IPR005114">
    <property type="entry name" value="Helicase_assoc"/>
</dbReference>
<feature type="domain" description="Helicase ATP-binding" evidence="2">
    <location>
        <begin position="826"/>
        <end position="983"/>
    </location>
</feature>
<dbReference type="Pfam" id="PF04851">
    <property type="entry name" value="ResIII"/>
    <property type="match status" value="1"/>
</dbReference>
<dbReference type="Pfam" id="PF00226">
    <property type="entry name" value="DnaJ"/>
    <property type="match status" value="1"/>
</dbReference>
<feature type="domain" description="Helicase C-terminal" evidence="3">
    <location>
        <begin position="1003"/>
        <end position="1175"/>
    </location>
</feature>